<dbReference type="PROSITE" id="PS50012">
    <property type="entry name" value="RCC1_3"/>
    <property type="match status" value="4"/>
</dbReference>
<evidence type="ECO:0000313" key="7">
    <source>
        <dbReference type="Proteomes" id="UP000246018"/>
    </source>
</evidence>
<dbReference type="Gene3D" id="3.60.10.10">
    <property type="entry name" value="Endonuclease/exonuclease/phosphatase"/>
    <property type="match status" value="1"/>
</dbReference>
<feature type="signal peptide" evidence="3">
    <location>
        <begin position="1"/>
        <end position="21"/>
    </location>
</feature>
<dbReference type="InterPro" id="IPR051553">
    <property type="entry name" value="Ran_GTPase-activating"/>
</dbReference>
<proteinExistence type="predicted"/>
<keyword evidence="1" id="KW-0344">Guanine-nucleotide releasing factor</keyword>
<gene>
    <name evidence="6" type="ORF">DDE18_07265</name>
</gene>
<dbReference type="PANTHER" id="PTHR45982:SF1">
    <property type="entry name" value="REGULATOR OF CHROMOSOME CONDENSATION"/>
    <property type="match status" value="1"/>
</dbReference>
<dbReference type="InterPro" id="IPR058923">
    <property type="entry name" value="RCC1-like_dom"/>
</dbReference>
<keyword evidence="3" id="KW-0732">Signal</keyword>
<dbReference type="InterPro" id="IPR000408">
    <property type="entry name" value="Reg_chr_condens"/>
</dbReference>
<evidence type="ECO:0000256" key="1">
    <source>
        <dbReference type="ARBA" id="ARBA00022658"/>
    </source>
</evidence>
<evidence type="ECO:0000259" key="4">
    <source>
        <dbReference type="Pfam" id="PF03372"/>
    </source>
</evidence>
<feature type="domain" description="Endonuclease/exonuclease/phosphatase" evidence="4">
    <location>
        <begin position="396"/>
        <end position="625"/>
    </location>
</feature>
<dbReference type="AlphaFoldDB" id="A0A2T8FBM3"/>
<dbReference type="GO" id="GO:0005085">
    <property type="term" value="F:guanyl-nucleotide exchange factor activity"/>
    <property type="evidence" value="ECO:0007669"/>
    <property type="project" value="TreeGrafter"/>
</dbReference>
<dbReference type="Proteomes" id="UP000246018">
    <property type="component" value="Unassembled WGS sequence"/>
</dbReference>
<dbReference type="RefSeq" id="WP_116571598.1">
    <property type="nucleotide sequence ID" value="NZ_QDGZ01000003.1"/>
</dbReference>
<organism evidence="6 7">
    <name type="scientific">Nocardioides gansuensis</name>
    <dbReference type="NCBI Taxonomy" id="2138300"/>
    <lineage>
        <taxon>Bacteria</taxon>
        <taxon>Bacillati</taxon>
        <taxon>Actinomycetota</taxon>
        <taxon>Actinomycetes</taxon>
        <taxon>Propionibacteriales</taxon>
        <taxon>Nocardioidaceae</taxon>
        <taxon>Nocardioides</taxon>
    </lineage>
</organism>
<sequence>MKAHVALIALLASLLTPGVLGGTAAAEPGSERRRAAVETVSAGGEHGCRLPGDGTMQCWGRDTYGQLGGGKTGYQVTGAQRVGSGARWKSVSAGGASTCGIKTGGKLYCWGVNHRGQLGDGTTKPRNKPKAVSGKSKRWKDVDASWFNTCGITTNNKLYCWGDNAAGQLTKKDPKKRSTPVRVPGGNWKSVSVGSRFVCGIKGTGALYCWGGNLFGQLGTGSWSGRTTPGRVPGTWSEVSTSWTHTCALGTDGHVSCWGRNTWGQVGDGTQTTINTPRPVVGAPKAVDVTTTEGASCLLDTEGRSWCWGNNAYGILGDAGLPFSASPVKGPEGLREIEGGWRHVCAVTNGGAHSCWGQNDRAQLGNGTYDSSPFPREVEPLPAPDPAGATDFRIATANVLGNGHTRPYAHDDAFGPATTRMGWLADQLDNSAVDIMGTQEANADQIWHFLKAARGTWDAYPRPESGDDAVEAALVWRTSVWELVEATTITTQFISKQLPRPVVKLRHRVTGKEIYVMNVHNAPWDYQRKRDMATRVQIAKLAALRATGLPVFYIGDMNEKRTLLCKVTSKTDLISPYGGGYNASTGTCPNPPSRMRVDWIFGSPDATYTNFAYTRPPLMSLVTDHNMALVDVRLP</sequence>
<dbReference type="GO" id="GO:0005737">
    <property type="term" value="C:cytoplasm"/>
    <property type="evidence" value="ECO:0007669"/>
    <property type="project" value="TreeGrafter"/>
</dbReference>
<feature type="chain" id="PRO_5038375937" evidence="3">
    <location>
        <begin position="22"/>
        <end position="635"/>
    </location>
</feature>
<dbReference type="Gene3D" id="2.130.10.30">
    <property type="entry name" value="Regulator of chromosome condensation 1/beta-lactamase-inhibitor protein II"/>
    <property type="match status" value="2"/>
</dbReference>
<dbReference type="EMBL" id="QDGZ01000003">
    <property type="protein sequence ID" value="PVG83118.1"/>
    <property type="molecule type" value="Genomic_DNA"/>
</dbReference>
<comment type="caution">
    <text evidence="6">The sequence shown here is derived from an EMBL/GenBank/DDBJ whole genome shotgun (WGS) entry which is preliminary data.</text>
</comment>
<accession>A0A2T8FBM3</accession>
<evidence type="ECO:0000256" key="3">
    <source>
        <dbReference type="SAM" id="SignalP"/>
    </source>
</evidence>
<dbReference type="SUPFAM" id="SSF56219">
    <property type="entry name" value="DNase I-like"/>
    <property type="match status" value="1"/>
</dbReference>
<protein>
    <submittedName>
        <fullName evidence="6">Uncharacterized protein</fullName>
    </submittedName>
</protein>
<name>A0A2T8FBM3_9ACTN</name>
<keyword evidence="2" id="KW-0677">Repeat</keyword>
<dbReference type="GO" id="GO:0003824">
    <property type="term" value="F:catalytic activity"/>
    <property type="evidence" value="ECO:0007669"/>
    <property type="project" value="InterPro"/>
</dbReference>
<dbReference type="InterPro" id="IPR009091">
    <property type="entry name" value="RCC1/BLIP-II"/>
</dbReference>
<dbReference type="SUPFAM" id="SSF50985">
    <property type="entry name" value="RCC1/BLIP-II"/>
    <property type="match status" value="1"/>
</dbReference>
<dbReference type="PANTHER" id="PTHR45982">
    <property type="entry name" value="REGULATOR OF CHROMOSOME CONDENSATION"/>
    <property type="match status" value="1"/>
</dbReference>
<reference evidence="6 7" key="1">
    <citation type="submission" date="2018-04" db="EMBL/GenBank/DDBJ databases">
        <title>Genome of Nocardioides gansuensis WSJ-1.</title>
        <authorList>
            <person name="Wu S."/>
            <person name="Wang G."/>
        </authorList>
    </citation>
    <scope>NUCLEOTIDE SEQUENCE [LARGE SCALE GENOMIC DNA]</scope>
    <source>
        <strain evidence="6 7">WSJ-1</strain>
    </source>
</reference>
<feature type="domain" description="RCC1-like" evidence="5">
    <location>
        <begin position="35"/>
        <end position="318"/>
    </location>
</feature>
<evidence type="ECO:0000313" key="6">
    <source>
        <dbReference type="EMBL" id="PVG83118.1"/>
    </source>
</evidence>
<dbReference type="OrthoDB" id="9796385at2"/>
<dbReference type="InterPro" id="IPR005135">
    <property type="entry name" value="Endo/exonuclease/phosphatase"/>
</dbReference>
<keyword evidence="7" id="KW-1185">Reference proteome</keyword>
<evidence type="ECO:0000259" key="5">
    <source>
        <dbReference type="Pfam" id="PF25390"/>
    </source>
</evidence>
<dbReference type="Pfam" id="PF25390">
    <property type="entry name" value="WD40_RLD"/>
    <property type="match status" value="1"/>
</dbReference>
<dbReference type="PRINTS" id="PR00633">
    <property type="entry name" value="RCCNDNSATION"/>
</dbReference>
<dbReference type="InterPro" id="IPR036691">
    <property type="entry name" value="Endo/exonu/phosph_ase_sf"/>
</dbReference>
<dbReference type="Pfam" id="PF03372">
    <property type="entry name" value="Exo_endo_phos"/>
    <property type="match status" value="1"/>
</dbReference>
<evidence type="ECO:0000256" key="2">
    <source>
        <dbReference type="ARBA" id="ARBA00022737"/>
    </source>
</evidence>